<accession>A0A3Q8S4U0</accession>
<dbReference type="PANTHER" id="PTHR32305">
    <property type="match status" value="1"/>
</dbReference>
<dbReference type="AlphaFoldDB" id="A0A3Q8S4U0"/>
<dbReference type="InterPro" id="IPR050708">
    <property type="entry name" value="T6SS_VgrG/RHS"/>
</dbReference>
<feature type="domain" description="RHS protein conserved region" evidence="2">
    <location>
        <begin position="162"/>
        <end position="193"/>
    </location>
</feature>
<dbReference type="Pfam" id="PF05593">
    <property type="entry name" value="RHS_repeat"/>
    <property type="match status" value="1"/>
</dbReference>
<dbReference type="Pfam" id="PF03527">
    <property type="entry name" value="RHS"/>
    <property type="match status" value="1"/>
</dbReference>
<evidence type="ECO:0000313" key="3">
    <source>
        <dbReference type="EMBL" id="AZK46686.1"/>
    </source>
</evidence>
<reference evidence="3 4" key="1">
    <citation type="submission" date="2018-11" db="EMBL/GenBank/DDBJ databases">
        <title>Genome sequencing of Paenibacillus lentus DSM25539(T).</title>
        <authorList>
            <person name="Kook J.-K."/>
            <person name="Park S.-N."/>
            <person name="Lim Y.K."/>
        </authorList>
    </citation>
    <scope>NUCLEOTIDE SEQUENCE [LARGE SCALE GENOMIC DNA]</scope>
    <source>
        <strain evidence="3 4">DSM 25539</strain>
    </source>
</reference>
<organism evidence="3 4">
    <name type="scientific">Paenibacillus lentus</name>
    <dbReference type="NCBI Taxonomy" id="1338368"/>
    <lineage>
        <taxon>Bacteria</taxon>
        <taxon>Bacillati</taxon>
        <taxon>Bacillota</taxon>
        <taxon>Bacilli</taxon>
        <taxon>Bacillales</taxon>
        <taxon>Paenibacillaceae</taxon>
        <taxon>Paenibacillus</taxon>
    </lineage>
</organism>
<dbReference type="Gene3D" id="2.180.10.10">
    <property type="entry name" value="RHS repeat-associated core"/>
    <property type="match status" value="1"/>
</dbReference>
<evidence type="ECO:0000259" key="2">
    <source>
        <dbReference type="Pfam" id="PF03527"/>
    </source>
</evidence>
<feature type="region of interest" description="Disordered" evidence="1">
    <location>
        <begin position="107"/>
        <end position="135"/>
    </location>
</feature>
<evidence type="ECO:0000313" key="4">
    <source>
        <dbReference type="Proteomes" id="UP000273145"/>
    </source>
</evidence>
<dbReference type="KEGG" id="plen:EIM92_11405"/>
<dbReference type="EMBL" id="CP034248">
    <property type="protein sequence ID" value="AZK46686.1"/>
    <property type="molecule type" value="Genomic_DNA"/>
</dbReference>
<gene>
    <name evidence="3" type="ORF">EIM92_11405</name>
</gene>
<protein>
    <recommendedName>
        <fullName evidence="2">RHS protein conserved region domain-containing protein</fullName>
    </recommendedName>
</protein>
<dbReference type="InterPro" id="IPR031325">
    <property type="entry name" value="RHS_repeat"/>
</dbReference>
<name>A0A3Q8S4U0_9BACL</name>
<dbReference type="InterPro" id="IPR001826">
    <property type="entry name" value="RHS"/>
</dbReference>
<sequence>MVQYRYNEAGDLSAVTDALGQTTFFHYDKHLMVKMTDRNGYSFHWRYAYYGNGMMSKVVRPDGKEVIFTYDSLGRRIEKHFDGIVHCYVWDGNTILHEWEAESGFAGESKDLGDGDSEIGQSRVNSEKSGQEPDPSSLITWVFEDGTFHPAAKITSEGHYSIVTDHLGTPVKMYDEHGEQVWSCELDIYGNVRRFILKGDHNACPFRYPGQYEDVETGLYTTVSAITRHMKACTHSRIRLDWLEASVCMGMWMIRLFGWTCLGLRRINDRRKRNKLVVVMVAG</sequence>
<dbReference type="PANTHER" id="PTHR32305:SF15">
    <property type="entry name" value="PROTEIN RHSA-RELATED"/>
    <property type="match status" value="1"/>
</dbReference>
<keyword evidence="4" id="KW-1185">Reference proteome</keyword>
<evidence type="ECO:0000256" key="1">
    <source>
        <dbReference type="SAM" id="MobiDB-lite"/>
    </source>
</evidence>
<dbReference type="Proteomes" id="UP000273145">
    <property type="component" value="Chromosome"/>
</dbReference>
<dbReference type="OrthoDB" id="1432909at2"/>
<proteinExistence type="predicted"/>